<feature type="domain" description="Glutamate synthase alpha subunit C-terminal" evidence="1">
    <location>
        <begin position="1"/>
        <end position="96"/>
    </location>
</feature>
<dbReference type="PANTHER" id="PTHR43100:SF2">
    <property type="entry name" value="BNAA03G19380D PROTEIN"/>
    <property type="match status" value="1"/>
</dbReference>
<dbReference type="AlphaFoldDB" id="A0A836P6D4"/>
<protein>
    <recommendedName>
        <fullName evidence="1">Glutamate synthase alpha subunit C-terminal domain-containing protein</fullName>
    </recommendedName>
</protein>
<dbReference type="SUPFAM" id="SSF69336">
    <property type="entry name" value="Alpha subunit of glutamate synthase, C-terminal domain"/>
    <property type="match status" value="1"/>
</dbReference>
<evidence type="ECO:0000259" key="1">
    <source>
        <dbReference type="Pfam" id="PF01493"/>
    </source>
</evidence>
<comment type="caution">
    <text evidence="2">The sequence shown here is derived from an EMBL/GenBank/DDBJ whole genome shotgun (WGS) entry which is preliminary data.</text>
</comment>
<dbReference type="PANTHER" id="PTHR43100">
    <property type="entry name" value="GLUTAMATE SYNTHASE [NADPH] SMALL CHAIN"/>
    <property type="match status" value="1"/>
</dbReference>
<name>A0A836P6D4_XANVA</name>
<dbReference type="Gene3D" id="2.160.20.60">
    <property type="entry name" value="Glutamate synthase, alpha subunit, C-terminal domain"/>
    <property type="match status" value="1"/>
</dbReference>
<gene>
    <name evidence="2" type="ORF">A11K_0101700</name>
</gene>
<accession>A0A836P6D4</accession>
<evidence type="ECO:0000313" key="2">
    <source>
        <dbReference type="EMBL" id="KFA03740.1"/>
    </source>
</evidence>
<dbReference type="InterPro" id="IPR036485">
    <property type="entry name" value="Glu_synth_asu_C_sf"/>
</dbReference>
<dbReference type="GO" id="GO:0016491">
    <property type="term" value="F:oxidoreductase activity"/>
    <property type="evidence" value="ECO:0007669"/>
    <property type="project" value="InterPro"/>
</dbReference>
<organism evidence="2">
    <name type="scientific">Xanthomonas vasicola pv. vasculorum NCPPB 890</name>
    <dbReference type="NCBI Taxonomy" id="1184265"/>
    <lineage>
        <taxon>Bacteria</taxon>
        <taxon>Pseudomonadati</taxon>
        <taxon>Pseudomonadota</taxon>
        <taxon>Gammaproteobacteria</taxon>
        <taxon>Lysobacterales</taxon>
        <taxon>Lysobacteraceae</taxon>
        <taxon>Xanthomonas</taxon>
    </lineage>
</organism>
<reference evidence="2" key="1">
    <citation type="submission" date="2012-05" db="EMBL/GenBank/DDBJ databases">
        <authorList>
            <person name="Studholme D.J."/>
            <person name="Wasukira A."/>
            <person name="Grant M."/>
        </authorList>
    </citation>
    <scope>NUCLEOTIDE SEQUENCE [LARGE SCALE GENOMIC DNA]</scope>
    <source>
        <strain evidence="2">NCPPB 890</strain>
    </source>
</reference>
<dbReference type="InterPro" id="IPR051394">
    <property type="entry name" value="Glutamate_Synthase"/>
</dbReference>
<sequence length="156" mass="17169">MGNTCLYGATGGELFAAGRAGERFAVRNSGALAVVEGAGDHCCEYMTDGVVLVLGKVGLNFGAGFTGGLAYVLDIERDFVDRYNHELIDIHRVSAEGFENHRQHLHTLISRHRELTGSIWAQQILDEFRDYIGKFWLVKPKAASIESLTESLRRAA</sequence>
<proteinExistence type="predicted"/>
<dbReference type="Pfam" id="PF01493">
    <property type="entry name" value="GXGXG"/>
    <property type="match status" value="1"/>
</dbReference>
<dbReference type="EMBL" id="AKBN01000081">
    <property type="protein sequence ID" value="KFA03740.1"/>
    <property type="molecule type" value="Genomic_DNA"/>
</dbReference>
<dbReference type="InterPro" id="IPR002489">
    <property type="entry name" value="Glu_synth_asu_C"/>
</dbReference>